<organism evidence="1">
    <name type="scientific">viral metagenome</name>
    <dbReference type="NCBI Taxonomy" id="1070528"/>
    <lineage>
        <taxon>unclassified sequences</taxon>
        <taxon>metagenomes</taxon>
        <taxon>organismal metagenomes</taxon>
    </lineage>
</organism>
<proteinExistence type="predicted"/>
<reference evidence="1" key="1">
    <citation type="journal article" date="2020" name="Nature">
        <title>Giant virus diversity and host interactions through global metagenomics.</title>
        <authorList>
            <person name="Schulz F."/>
            <person name="Roux S."/>
            <person name="Paez-Espino D."/>
            <person name="Jungbluth S."/>
            <person name="Walsh D.A."/>
            <person name="Denef V.J."/>
            <person name="McMahon K.D."/>
            <person name="Konstantinidis K.T."/>
            <person name="Eloe-Fadrosh E.A."/>
            <person name="Kyrpides N.C."/>
            <person name="Woyke T."/>
        </authorList>
    </citation>
    <scope>NUCLEOTIDE SEQUENCE</scope>
    <source>
        <strain evidence="1">GVMAG-M-3300021343-4</strain>
    </source>
</reference>
<evidence type="ECO:0000313" key="1">
    <source>
        <dbReference type="EMBL" id="QHT04797.1"/>
    </source>
</evidence>
<accession>A0A6C0CKQ7</accession>
<dbReference type="AlphaFoldDB" id="A0A6C0CKQ7"/>
<dbReference type="SUPFAM" id="SSF56112">
    <property type="entry name" value="Protein kinase-like (PK-like)"/>
    <property type="match status" value="1"/>
</dbReference>
<evidence type="ECO:0008006" key="2">
    <source>
        <dbReference type="Google" id="ProtNLM"/>
    </source>
</evidence>
<protein>
    <recommendedName>
        <fullName evidence="2">Protein kinase domain-containing protein</fullName>
    </recommendedName>
</protein>
<dbReference type="InterPro" id="IPR011009">
    <property type="entry name" value="Kinase-like_dom_sf"/>
</dbReference>
<name>A0A6C0CKQ7_9ZZZZ</name>
<sequence length="291" mass="33829">MVQIGQGVSGPILLIEKGKYKGLVQKRLHLTIDEANNLRNLGDINEIGFPYPRNYILPSDSSTTKAPLIANANNWRELDTLQYIKANRIQGCAILEDFELSANEVKLYFAKYDFNLYDWALSKFGTQATEQTWMCIYFQCLFAMYTLESNGIYHMDCHGRNFLVRRVKNPTPKFYLIDGITYQLPPCEWEVVLTDFGHSINSNREYFNDVSEKNFHYYIKNFDITMFLTHFNLSYLDFYSRHLGEGGVTYKFKLNEQLTTLIDMAKQSFPAPSVSVCLKDIFSKVFKTYII</sequence>
<dbReference type="EMBL" id="MN739438">
    <property type="protein sequence ID" value="QHT04797.1"/>
    <property type="molecule type" value="Genomic_DNA"/>
</dbReference>
<dbReference type="Gene3D" id="1.10.510.10">
    <property type="entry name" value="Transferase(Phosphotransferase) domain 1"/>
    <property type="match status" value="1"/>
</dbReference>